<evidence type="ECO:0000256" key="3">
    <source>
        <dbReference type="ARBA" id="ARBA00008994"/>
    </source>
</evidence>
<evidence type="ECO:0000256" key="5">
    <source>
        <dbReference type="ARBA" id="ARBA00023143"/>
    </source>
</evidence>
<keyword evidence="7" id="KW-0282">Flagellum</keyword>
<comment type="subunit">
    <text evidence="6">The basal body constitutes a major portion of the flagellar organelle and consists of four rings (L,P,S, and M) mounted on a central rod.</text>
</comment>
<comment type="similarity">
    <text evidence="3 6">Belongs to the FlgI family.</text>
</comment>
<dbReference type="PRINTS" id="PR01010">
    <property type="entry name" value="FLGPRINGFLGI"/>
</dbReference>
<comment type="caution">
    <text evidence="7">The sequence shown here is derived from an EMBL/GenBank/DDBJ whole genome shotgun (WGS) entry which is preliminary data.</text>
</comment>
<dbReference type="GO" id="GO:0005198">
    <property type="term" value="F:structural molecule activity"/>
    <property type="evidence" value="ECO:0007669"/>
    <property type="project" value="InterPro"/>
</dbReference>
<organism evidence="7 8">
    <name type="scientific">Vibrio parahaemolyticus</name>
    <dbReference type="NCBI Taxonomy" id="670"/>
    <lineage>
        <taxon>Bacteria</taxon>
        <taxon>Pseudomonadati</taxon>
        <taxon>Pseudomonadota</taxon>
        <taxon>Gammaproteobacteria</taxon>
        <taxon>Vibrionales</taxon>
        <taxon>Vibrionaceae</taxon>
        <taxon>Vibrio</taxon>
    </lineage>
</organism>
<keyword evidence="4 6" id="KW-0732">Signal</keyword>
<dbReference type="GO" id="GO:0030288">
    <property type="term" value="C:outer membrane-bounded periplasmic space"/>
    <property type="evidence" value="ECO:0007669"/>
    <property type="project" value="InterPro"/>
</dbReference>
<accession>A0AAW8Q0P1</accession>
<keyword evidence="7" id="KW-0966">Cell projection</keyword>
<comment type="subcellular location">
    <subcellularLocation>
        <location evidence="2 6">Bacterial flagellum basal body</location>
    </subcellularLocation>
</comment>
<dbReference type="PANTHER" id="PTHR30381:SF0">
    <property type="entry name" value="FLAGELLAR P-RING PROTEIN"/>
    <property type="match status" value="1"/>
</dbReference>
<evidence type="ECO:0000313" key="7">
    <source>
        <dbReference type="EMBL" id="MDS1820845.1"/>
    </source>
</evidence>
<dbReference type="NCBIfam" id="NF003676">
    <property type="entry name" value="PRK05303.1"/>
    <property type="match status" value="1"/>
</dbReference>
<feature type="signal peptide" evidence="6">
    <location>
        <begin position="1"/>
        <end position="30"/>
    </location>
</feature>
<keyword evidence="7" id="KW-0969">Cilium</keyword>
<evidence type="ECO:0000256" key="1">
    <source>
        <dbReference type="ARBA" id="ARBA00002591"/>
    </source>
</evidence>
<keyword evidence="5 6" id="KW-0975">Bacterial flagellum</keyword>
<comment type="function">
    <text evidence="1 6">Assembles around the rod to form the L-ring and probably protects the motor/basal body from shearing forces during rotation.</text>
</comment>
<dbReference type="InterPro" id="IPR001782">
    <property type="entry name" value="Flag_FlgI"/>
</dbReference>
<sequence precursor="true">MKMINFKKSLTSLLVASTLMMPLISTSAQAERIGDIAEIKGVRTNALQGFGLVVGLPNSGDRGNFASSNLLTLIQKYGIKVPENINLSSRNVAAVMVNATFPAFAKKGQEIDVTISTLGNAKSLRGGTLLAAPLMGLNGEVFAVAQGQVLVDGVSAEGMDGSTLDVNLASVARIPMGATVERELSYASVFENRHITMNLNSSDFATVSEVEKTINKAFGSGVAKAIDAGSLKIVAPKDSSSRIEFISMLKSLDITIPEQQARVVINSRTGTVMITENVSLSPVAISEGNIVINISEEQQVSQPNPVSGGNTVTTSSSQISIERRQGDLEVIKSAGTLQDLVSALNTMGTNSKDLANIIQLLKQSGSLKAKVIVI</sequence>
<name>A0AAW8Q0P1_VIBPH</name>
<evidence type="ECO:0000256" key="4">
    <source>
        <dbReference type="ARBA" id="ARBA00022729"/>
    </source>
</evidence>
<evidence type="ECO:0000256" key="2">
    <source>
        <dbReference type="ARBA" id="ARBA00004117"/>
    </source>
</evidence>
<gene>
    <name evidence="6" type="primary">flgI</name>
    <name evidence="7" type="ORF">QX249_09275</name>
</gene>
<evidence type="ECO:0000313" key="8">
    <source>
        <dbReference type="Proteomes" id="UP001253193"/>
    </source>
</evidence>
<proteinExistence type="inferred from homology"/>
<dbReference type="GO" id="GO:0009428">
    <property type="term" value="C:bacterial-type flagellum basal body, distal rod, P ring"/>
    <property type="evidence" value="ECO:0007669"/>
    <property type="project" value="InterPro"/>
</dbReference>
<protein>
    <recommendedName>
        <fullName evidence="6">Flagellar P-ring protein</fullName>
    </recommendedName>
    <alternativeName>
        <fullName evidence="6">Basal body P-ring protein</fullName>
    </alternativeName>
</protein>
<dbReference type="GO" id="GO:0071973">
    <property type="term" value="P:bacterial-type flagellum-dependent cell motility"/>
    <property type="evidence" value="ECO:0007669"/>
    <property type="project" value="InterPro"/>
</dbReference>
<dbReference type="Pfam" id="PF02119">
    <property type="entry name" value="FlgI"/>
    <property type="match status" value="1"/>
</dbReference>
<dbReference type="HAMAP" id="MF_00416">
    <property type="entry name" value="FlgI"/>
    <property type="match status" value="1"/>
</dbReference>
<evidence type="ECO:0000256" key="6">
    <source>
        <dbReference type="HAMAP-Rule" id="MF_00416"/>
    </source>
</evidence>
<reference evidence="7" key="1">
    <citation type="submission" date="2023-06" db="EMBL/GenBank/DDBJ databases">
        <title>Genomic Diversity of Vibrio spp. and Metagenomic Analysis of Pathogens in Florida Gulf Coastal Waters Following Hurricane Ian.</title>
        <authorList>
            <person name="Brumfield K.D."/>
        </authorList>
    </citation>
    <scope>NUCLEOTIDE SEQUENCE</scope>
    <source>
        <strain evidence="7">WBS2B-138</strain>
    </source>
</reference>
<dbReference type="EMBL" id="JAUHGG010000003">
    <property type="protein sequence ID" value="MDS1820845.1"/>
    <property type="molecule type" value="Genomic_DNA"/>
</dbReference>
<dbReference type="AlphaFoldDB" id="A0AAW8Q0P1"/>
<dbReference type="PANTHER" id="PTHR30381">
    <property type="entry name" value="FLAGELLAR P-RING PERIPLASMIC PROTEIN FLGI"/>
    <property type="match status" value="1"/>
</dbReference>
<dbReference type="Proteomes" id="UP001253193">
    <property type="component" value="Unassembled WGS sequence"/>
</dbReference>
<dbReference type="RefSeq" id="WP_311019626.1">
    <property type="nucleotide sequence ID" value="NZ_JAUHGG010000003.1"/>
</dbReference>
<feature type="chain" id="PRO_5043067817" description="Flagellar P-ring protein" evidence="6">
    <location>
        <begin position="31"/>
        <end position="374"/>
    </location>
</feature>